<feature type="domain" description="Sulfatase N-terminal" evidence="3">
    <location>
        <begin position="5"/>
        <end position="402"/>
    </location>
</feature>
<dbReference type="Gene3D" id="3.40.720.10">
    <property type="entry name" value="Alkaline Phosphatase, subunit A"/>
    <property type="match status" value="1"/>
</dbReference>
<dbReference type="InterPro" id="IPR000917">
    <property type="entry name" value="Sulfatase_N"/>
</dbReference>
<comment type="similarity">
    <text evidence="1">Belongs to the sulfatase family.</text>
</comment>
<dbReference type="PANTHER" id="PTHR42693:SF53">
    <property type="entry name" value="ENDO-4-O-SULFATASE"/>
    <property type="match status" value="1"/>
</dbReference>
<dbReference type="GO" id="GO:0004065">
    <property type="term" value="F:arylsulfatase activity"/>
    <property type="evidence" value="ECO:0007669"/>
    <property type="project" value="TreeGrafter"/>
</dbReference>
<dbReference type="EMBL" id="AUNB01000095">
    <property type="protein sequence ID" value="KEO51357.1"/>
    <property type="molecule type" value="Genomic_DNA"/>
</dbReference>
<evidence type="ECO:0000313" key="4">
    <source>
        <dbReference type="EMBL" id="KEO51357.1"/>
    </source>
</evidence>
<dbReference type="RefSeq" id="WP_038133520.1">
    <property type="nucleotide sequence ID" value="NZ_AUNB01000095.1"/>
</dbReference>
<dbReference type="Proteomes" id="UP000027471">
    <property type="component" value="Unassembled WGS sequence"/>
</dbReference>
<comment type="caution">
    <text evidence="4">The sequence shown here is derived from an EMBL/GenBank/DDBJ whole genome shotgun (WGS) entry which is preliminary data.</text>
</comment>
<evidence type="ECO:0000256" key="1">
    <source>
        <dbReference type="ARBA" id="ARBA00008779"/>
    </source>
</evidence>
<protein>
    <recommendedName>
        <fullName evidence="3">Sulfatase N-terminal domain-containing protein</fullName>
    </recommendedName>
</protein>
<dbReference type="OrthoDB" id="9795675at2"/>
<sequence length="510" mass="57725">MPKKPNFLLITTDQQRGDCISAEGRGVKTPNIDRIGAAGVRFRKCITPHPMCQAARASILTGKLPYSHGVRDNGRDLDEALGAAGLGGTFSKAGYDTHFIGKAHLSSQQTFEPTGRPECYKSAKDFGPEWRGKYMGFDRVQLMLRPHHHTQWYAPPEALHYEYWLDQDGRGQERWDRAKERLDPQTAHFQTWRSGLEEEWHSSPWIGDRAVEMIENKKDDQPLMAWVSFPDPHPPFLSPRPWCDMYNGDDVVIAKHPHLDLENRPWWHKAFVEDRAKPIKQGSEHNAGGIDWGQKGDLNEQALRDLTAIYFGMISSVDYQLGRILDALEAQGELENTYIIFASDHGEWLGDHGLLLKGPMMYDGLLRVPCLVSGPGIPANKVIDDPVASTDILATAADLADVETGPNHGRSWRDLWEGDGSRDFALSEYEVDSIRSAVDLDMRTVRSKRYRMTVDMYTDTGELYDMQEDPDEMVNLFDDAGSSGIRKEHMDMIRARPDDMIPVAPRVGWH</sequence>
<evidence type="ECO:0000313" key="5">
    <source>
        <dbReference type="Proteomes" id="UP000027471"/>
    </source>
</evidence>
<organism evidence="4 5">
    <name type="scientific">Thioclava indica</name>
    <dbReference type="NCBI Taxonomy" id="1353528"/>
    <lineage>
        <taxon>Bacteria</taxon>
        <taxon>Pseudomonadati</taxon>
        <taxon>Pseudomonadota</taxon>
        <taxon>Alphaproteobacteria</taxon>
        <taxon>Rhodobacterales</taxon>
        <taxon>Paracoccaceae</taxon>
        <taxon>Thioclava</taxon>
    </lineage>
</organism>
<dbReference type="InterPro" id="IPR017850">
    <property type="entry name" value="Alkaline_phosphatase_core_sf"/>
</dbReference>
<evidence type="ECO:0000256" key="2">
    <source>
        <dbReference type="ARBA" id="ARBA00022801"/>
    </source>
</evidence>
<reference evidence="4 5" key="1">
    <citation type="journal article" date="2015" name="Antonie Van Leeuwenhoek">
        <title>Thioclava indica sp. nov., isolated from surface seawater of the Indian Ocean.</title>
        <authorList>
            <person name="Liu Y."/>
            <person name="Lai Q."/>
            <person name="Du J."/>
            <person name="Xu H."/>
            <person name="Jiang L."/>
            <person name="Shao Z."/>
        </authorList>
    </citation>
    <scope>NUCLEOTIDE SEQUENCE [LARGE SCALE GENOMIC DNA]</scope>
    <source>
        <strain evidence="4 5">DT23-4</strain>
    </source>
</reference>
<dbReference type="Pfam" id="PF00884">
    <property type="entry name" value="Sulfatase"/>
    <property type="match status" value="1"/>
</dbReference>
<gene>
    <name evidence="4" type="ORF">DT23_08720</name>
</gene>
<dbReference type="STRING" id="1353528.DT23_08720"/>
<evidence type="ECO:0000259" key="3">
    <source>
        <dbReference type="Pfam" id="PF00884"/>
    </source>
</evidence>
<keyword evidence="5" id="KW-1185">Reference proteome</keyword>
<dbReference type="eggNOG" id="COG3119">
    <property type="taxonomic scope" value="Bacteria"/>
</dbReference>
<name>A0A074JPQ0_9RHOB</name>
<dbReference type="PANTHER" id="PTHR42693">
    <property type="entry name" value="ARYLSULFATASE FAMILY MEMBER"/>
    <property type="match status" value="1"/>
</dbReference>
<accession>A0A074JPQ0</accession>
<dbReference type="SUPFAM" id="SSF53649">
    <property type="entry name" value="Alkaline phosphatase-like"/>
    <property type="match status" value="1"/>
</dbReference>
<dbReference type="InterPro" id="IPR050738">
    <property type="entry name" value="Sulfatase"/>
</dbReference>
<proteinExistence type="inferred from homology"/>
<dbReference type="AlphaFoldDB" id="A0A074JPQ0"/>
<keyword evidence="2" id="KW-0378">Hydrolase</keyword>